<dbReference type="InterPro" id="IPR024079">
    <property type="entry name" value="MetalloPept_cat_dom_sf"/>
</dbReference>
<dbReference type="Proteomes" id="UP001316803">
    <property type="component" value="Unassembled WGS sequence"/>
</dbReference>
<sequence length="300" mass="34288">MDAESRKIAIRQSLLEVQDILVTTMKVLAVEQMGREPQISNPSFGRYFYPNQQELGRVMDIYRSILAIIGAPLSTRQYEKCYEGNVAKLWLFNGDPPQNIRPVTPTTTTCRNSPMLFASTGGYIERNIPPTPDKLYGYIVFCDLWFATYRPMTGPIALDINLNPPGRSIETCGRDWVQEATGSSSQILLHELIHDQAAYFKFRPNKDRIGDVNIQRPPPDNAVEVAYGSFRSMHMKDWPQPNPNLDPNQPPPPKKQPIDNADNYVYTALEIYYKYKYNLPDWIDPPDPKYAPPCPPLRHP</sequence>
<accession>A0AAN8EJC5</accession>
<keyword evidence="3" id="KW-1185">Reference proteome</keyword>
<dbReference type="EMBL" id="JAKLMC020000016">
    <property type="protein sequence ID" value="KAK5952182.1"/>
    <property type="molecule type" value="Genomic_DNA"/>
</dbReference>
<dbReference type="GO" id="GO:0008237">
    <property type="term" value="F:metallopeptidase activity"/>
    <property type="evidence" value="ECO:0007669"/>
    <property type="project" value="InterPro"/>
</dbReference>
<feature type="region of interest" description="Disordered" evidence="1">
    <location>
        <begin position="237"/>
        <end position="260"/>
    </location>
</feature>
<gene>
    <name evidence="2" type="ORF">OHC33_006655</name>
</gene>
<evidence type="ECO:0008006" key="4">
    <source>
        <dbReference type="Google" id="ProtNLM"/>
    </source>
</evidence>
<name>A0AAN8EJC5_9EURO</name>
<evidence type="ECO:0000313" key="2">
    <source>
        <dbReference type="EMBL" id="KAK5952182.1"/>
    </source>
</evidence>
<reference evidence="2 3" key="1">
    <citation type="submission" date="2022-12" db="EMBL/GenBank/DDBJ databases">
        <title>Genomic features and morphological characterization of a novel Knufia sp. strain isolated from spacecraft assembly facility.</title>
        <authorList>
            <person name="Teixeira M."/>
            <person name="Chander A.M."/>
            <person name="Stajich J.E."/>
            <person name="Venkateswaran K."/>
        </authorList>
    </citation>
    <scope>NUCLEOTIDE SEQUENCE [LARGE SCALE GENOMIC DNA]</scope>
    <source>
        <strain evidence="2 3">FJI-L2-BK-P2</strain>
    </source>
</reference>
<protein>
    <recommendedName>
        <fullName evidence="4">Lysine-specific metallo-endopeptidase domain-containing protein</fullName>
    </recommendedName>
</protein>
<dbReference type="Gene3D" id="3.40.390.10">
    <property type="entry name" value="Collagenase (Catalytic Domain)"/>
    <property type="match status" value="1"/>
</dbReference>
<comment type="caution">
    <text evidence="2">The sequence shown here is derived from an EMBL/GenBank/DDBJ whole genome shotgun (WGS) entry which is preliminary data.</text>
</comment>
<proteinExistence type="predicted"/>
<evidence type="ECO:0000313" key="3">
    <source>
        <dbReference type="Proteomes" id="UP001316803"/>
    </source>
</evidence>
<organism evidence="2 3">
    <name type="scientific">Knufia fluminis</name>
    <dbReference type="NCBI Taxonomy" id="191047"/>
    <lineage>
        <taxon>Eukaryota</taxon>
        <taxon>Fungi</taxon>
        <taxon>Dikarya</taxon>
        <taxon>Ascomycota</taxon>
        <taxon>Pezizomycotina</taxon>
        <taxon>Eurotiomycetes</taxon>
        <taxon>Chaetothyriomycetidae</taxon>
        <taxon>Chaetothyriales</taxon>
        <taxon>Trichomeriaceae</taxon>
        <taxon>Knufia</taxon>
    </lineage>
</organism>
<feature type="compositionally biased region" description="Pro residues" evidence="1">
    <location>
        <begin position="240"/>
        <end position="255"/>
    </location>
</feature>
<dbReference type="AlphaFoldDB" id="A0AAN8EJC5"/>
<evidence type="ECO:0000256" key="1">
    <source>
        <dbReference type="SAM" id="MobiDB-lite"/>
    </source>
</evidence>